<name>A0AC34PV40_9BILA</name>
<evidence type="ECO:0000313" key="1">
    <source>
        <dbReference type="Proteomes" id="UP000887576"/>
    </source>
</evidence>
<dbReference type="Proteomes" id="UP000887576">
    <property type="component" value="Unplaced"/>
</dbReference>
<accession>A0AC34PV40</accession>
<reference evidence="2" key="1">
    <citation type="submission" date="2022-11" db="UniProtKB">
        <authorList>
            <consortium name="WormBaseParasite"/>
        </authorList>
    </citation>
    <scope>IDENTIFICATION</scope>
</reference>
<evidence type="ECO:0000313" key="2">
    <source>
        <dbReference type="WBParaSite" id="JU765_v2.g1027.t1"/>
    </source>
</evidence>
<sequence length="192" mass="22042">MAFEGYNLNSGIERKRSRHDPDAGGPSKKAVYELAFPKGTCVLRFSDLKNNMTDTIWMIENHILIRKLVLENPLTPGKPTKFHLTNRYQGWFYDEPWEFMALAAINSKAVDGTVTVIFPTCEAIERGIEYATAQRQRAIHNSDSSRAQLERKVKQLKEIKSRRKKSGKDRDLNGNDLYDEDLDVGEMLDDFD</sequence>
<protein>
    <submittedName>
        <fullName evidence="2">Uncharacterized protein</fullName>
    </submittedName>
</protein>
<proteinExistence type="predicted"/>
<organism evidence="1 2">
    <name type="scientific">Panagrolaimus sp. JU765</name>
    <dbReference type="NCBI Taxonomy" id="591449"/>
    <lineage>
        <taxon>Eukaryota</taxon>
        <taxon>Metazoa</taxon>
        <taxon>Ecdysozoa</taxon>
        <taxon>Nematoda</taxon>
        <taxon>Chromadorea</taxon>
        <taxon>Rhabditida</taxon>
        <taxon>Tylenchina</taxon>
        <taxon>Panagrolaimomorpha</taxon>
        <taxon>Panagrolaimoidea</taxon>
        <taxon>Panagrolaimidae</taxon>
        <taxon>Panagrolaimus</taxon>
    </lineage>
</organism>
<dbReference type="WBParaSite" id="JU765_v2.g1027.t1">
    <property type="protein sequence ID" value="JU765_v2.g1027.t1"/>
    <property type="gene ID" value="JU765_v2.g1027"/>
</dbReference>